<feature type="coiled-coil region" evidence="1">
    <location>
        <begin position="27"/>
        <end position="61"/>
    </location>
</feature>
<dbReference type="Proteomes" id="UP000679950">
    <property type="component" value="Unassembled WGS sequence"/>
</dbReference>
<sequence length="62" mass="7303">MNQDVNKIIDNLNAEWAQDMATSKKRVAIFVEKIRVLEEENQQLKQELEQLKNENDNEGDDE</sequence>
<proteinExistence type="predicted"/>
<keyword evidence="3" id="KW-1185">Reference proteome</keyword>
<protein>
    <recommendedName>
        <fullName evidence="4">Phage protein</fullName>
    </recommendedName>
</protein>
<dbReference type="EMBL" id="BORB01000039">
    <property type="protein sequence ID" value="GIN59249.1"/>
    <property type="molecule type" value="Genomic_DNA"/>
</dbReference>
<gene>
    <name evidence="2" type="ORF">J8TS2_35680</name>
</gene>
<evidence type="ECO:0000313" key="2">
    <source>
        <dbReference type="EMBL" id="GIN59249.1"/>
    </source>
</evidence>
<keyword evidence="1" id="KW-0175">Coiled coil</keyword>
<name>A0ABQ4KP12_9BACI</name>
<comment type="caution">
    <text evidence="2">The sequence shown here is derived from an EMBL/GenBank/DDBJ whole genome shotgun (WGS) entry which is preliminary data.</text>
</comment>
<reference evidence="2 3" key="1">
    <citation type="submission" date="2021-03" db="EMBL/GenBank/DDBJ databases">
        <title>Antimicrobial resistance genes in bacteria isolated from Japanese honey, and their potential for conferring macrolide and lincosamide resistance in the American foulbrood pathogen Paenibacillus larvae.</title>
        <authorList>
            <person name="Okamoto M."/>
            <person name="Kumagai M."/>
            <person name="Kanamori H."/>
            <person name="Takamatsu D."/>
        </authorList>
    </citation>
    <scope>NUCLEOTIDE SEQUENCE [LARGE SCALE GENOMIC DNA]</scope>
    <source>
        <strain evidence="2 3">J8TS2</strain>
    </source>
</reference>
<organism evidence="2 3">
    <name type="scientific">Lederbergia ruris</name>
    <dbReference type="NCBI Taxonomy" id="217495"/>
    <lineage>
        <taxon>Bacteria</taxon>
        <taxon>Bacillati</taxon>
        <taxon>Bacillota</taxon>
        <taxon>Bacilli</taxon>
        <taxon>Bacillales</taxon>
        <taxon>Bacillaceae</taxon>
        <taxon>Lederbergia</taxon>
    </lineage>
</organism>
<dbReference type="SUPFAM" id="SSF64593">
    <property type="entry name" value="Intermediate filament protein, coiled coil region"/>
    <property type="match status" value="1"/>
</dbReference>
<evidence type="ECO:0000313" key="3">
    <source>
        <dbReference type="Proteomes" id="UP000679950"/>
    </source>
</evidence>
<evidence type="ECO:0000256" key="1">
    <source>
        <dbReference type="SAM" id="Coils"/>
    </source>
</evidence>
<evidence type="ECO:0008006" key="4">
    <source>
        <dbReference type="Google" id="ProtNLM"/>
    </source>
</evidence>
<accession>A0ABQ4KP12</accession>
<dbReference type="RefSeq" id="WP_212967143.1">
    <property type="nucleotide sequence ID" value="NZ_BORB01000039.1"/>
</dbReference>